<reference evidence="1" key="2">
    <citation type="journal article" date="2015" name="Data Brief">
        <title>Shoot transcriptome of the giant reed, Arundo donax.</title>
        <authorList>
            <person name="Barrero R.A."/>
            <person name="Guerrero F.D."/>
            <person name="Moolhuijzen P."/>
            <person name="Goolsby J.A."/>
            <person name="Tidwell J."/>
            <person name="Bellgard S.E."/>
            <person name="Bellgard M.I."/>
        </authorList>
    </citation>
    <scope>NUCLEOTIDE SEQUENCE</scope>
    <source>
        <tissue evidence="1">Shoot tissue taken approximately 20 cm above the soil surface</tissue>
    </source>
</reference>
<name>A0A0A8ZRU6_ARUDO</name>
<protein>
    <submittedName>
        <fullName evidence="1">Uncharacterized protein</fullName>
    </submittedName>
</protein>
<organism evidence="1">
    <name type="scientific">Arundo donax</name>
    <name type="common">Giant reed</name>
    <name type="synonym">Donax arundinaceus</name>
    <dbReference type="NCBI Taxonomy" id="35708"/>
    <lineage>
        <taxon>Eukaryota</taxon>
        <taxon>Viridiplantae</taxon>
        <taxon>Streptophyta</taxon>
        <taxon>Embryophyta</taxon>
        <taxon>Tracheophyta</taxon>
        <taxon>Spermatophyta</taxon>
        <taxon>Magnoliopsida</taxon>
        <taxon>Liliopsida</taxon>
        <taxon>Poales</taxon>
        <taxon>Poaceae</taxon>
        <taxon>PACMAD clade</taxon>
        <taxon>Arundinoideae</taxon>
        <taxon>Arundineae</taxon>
        <taxon>Arundo</taxon>
    </lineage>
</organism>
<dbReference type="EMBL" id="GBRH01256374">
    <property type="protein sequence ID" value="JAD41521.1"/>
    <property type="molecule type" value="Transcribed_RNA"/>
</dbReference>
<accession>A0A0A8ZRU6</accession>
<dbReference type="AlphaFoldDB" id="A0A0A8ZRU6"/>
<proteinExistence type="predicted"/>
<evidence type="ECO:0000313" key="1">
    <source>
        <dbReference type="EMBL" id="JAD41521.1"/>
    </source>
</evidence>
<reference evidence="1" key="1">
    <citation type="submission" date="2014-09" db="EMBL/GenBank/DDBJ databases">
        <authorList>
            <person name="Magalhaes I.L.F."/>
            <person name="Oliveira U."/>
            <person name="Santos F.R."/>
            <person name="Vidigal T.H.D.A."/>
            <person name="Brescovit A.D."/>
            <person name="Santos A.J."/>
        </authorList>
    </citation>
    <scope>NUCLEOTIDE SEQUENCE</scope>
    <source>
        <tissue evidence="1">Shoot tissue taken approximately 20 cm above the soil surface</tissue>
    </source>
</reference>
<sequence>MFTLVIWRVDGYRVPRKCLPAISYYCLQFVTHEAIRLCNLVWAGGTEVTELTFVPYVVM</sequence>